<dbReference type="GO" id="GO:0047553">
    <property type="term" value="F:2-oxoglutarate synthase activity"/>
    <property type="evidence" value="ECO:0007669"/>
    <property type="project" value="UniProtKB-EC"/>
</dbReference>
<accession>A0A438XNL5</accession>
<feature type="non-terminal residue" evidence="2">
    <location>
        <position position="1"/>
    </location>
</feature>
<name>A0A438XNL5_HELPX</name>
<dbReference type="InterPro" id="IPR052368">
    <property type="entry name" value="2-oxoacid_oxidoreductase"/>
</dbReference>
<evidence type="ECO:0000313" key="2">
    <source>
        <dbReference type="EMBL" id="RVZ39466.1"/>
    </source>
</evidence>
<evidence type="ECO:0000259" key="1">
    <source>
        <dbReference type="Pfam" id="PF17147"/>
    </source>
</evidence>
<dbReference type="PANTHER" id="PTHR43088">
    <property type="entry name" value="SUBUNIT OF PYRUVATE:FLAVODOXIN OXIDOREDUCTASE-RELATED"/>
    <property type="match status" value="1"/>
</dbReference>
<reference evidence="2 3" key="1">
    <citation type="submission" date="2018-11" db="EMBL/GenBank/DDBJ databases">
        <title>Genetic determinants and prediction of antibiotic resistance phenotypes in Helicobacter pylori.</title>
        <authorList>
            <person name="Wagner K."/>
        </authorList>
    </citation>
    <scope>NUCLEOTIDE SEQUENCE [LARGE SCALE GENOMIC DNA]</scope>
    <source>
        <strain evidence="2 3">ZH70</strain>
    </source>
</reference>
<dbReference type="PANTHER" id="PTHR43088:SF1">
    <property type="entry name" value="SUBUNIT OF PYRUVATE:FLAVODOXIN OXIDOREDUCTASE"/>
    <property type="match status" value="1"/>
</dbReference>
<organism evidence="2 3">
    <name type="scientific">Helicobacter pylori</name>
    <name type="common">Campylobacter pylori</name>
    <dbReference type="NCBI Taxonomy" id="210"/>
    <lineage>
        <taxon>Bacteria</taxon>
        <taxon>Pseudomonadati</taxon>
        <taxon>Campylobacterota</taxon>
        <taxon>Epsilonproteobacteria</taxon>
        <taxon>Campylobacterales</taxon>
        <taxon>Helicobacteraceae</taxon>
        <taxon>Helicobacter</taxon>
    </lineage>
</organism>
<sequence>SKQKVGFFRPKTLWPSPAKRLKEIGDKYEKILVIELNKGQYLEEIERVMQRKVHFFGQANGRTISPKQIIAKLKEL</sequence>
<dbReference type="Gene3D" id="3.40.50.920">
    <property type="match status" value="1"/>
</dbReference>
<dbReference type="InterPro" id="IPR033412">
    <property type="entry name" value="PFOR_II"/>
</dbReference>
<dbReference type="AlphaFoldDB" id="A0A438XNL5"/>
<dbReference type="EMBL" id="RJGP01000327">
    <property type="protein sequence ID" value="RVZ39466.1"/>
    <property type="molecule type" value="Genomic_DNA"/>
</dbReference>
<evidence type="ECO:0000313" key="3">
    <source>
        <dbReference type="Proteomes" id="UP000289022"/>
    </source>
</evidence>
<dbReference type="Proteomes" id="UP000289022">
    <property type="component" value="Unassembled WGS sequence"/>
</dbReference>
<dbReference type="InterPro" id="IPR009014">
    <property type="entry name" value="Transketo_C/PFOR_II"/>
</dbReference>
<proteinExistence type="predicted"/>
<keyword evidence="2" id="KW-0560">Oxidoreductase</keyword>
<dbReference type="SUPFAM" id="SSF52922">
    <property type="entry name" value="TK C-terminal domain-like"/>
    <property type="match status" value="1"/>
</dbReference>
<dbReference type="Pfam" id="PF17147">
    <property type="entry name" value="PFOR_II"/>
    <property type="match status" value="1"/>
</dbReference>
<protein>
    <submittedName>
        <fullName evidence="2">2-oxoacid:acceptor oxidoreductase subunit alpha</fullName>
        <ecNumber evidence="2">1.2.7.3</ecNumber>
    </submittedName>
</protein>
<dbReference type="EC" id="1.2.7.3" evidence="2"/>
<feature type="domain" description="Pyruvate:ferredoxin oxidoreductase core" evidence="1">
    <location>
        <begin position="2"/>
        <end position="69"/>
    </location>
</feature>
<comment type="caution">
    <text evidence="2">The sequence shown here is derived from an EMBL/GenBank/DDBJ whole genome shotgun (WGS) entry which is preliminary data.</text>
</comment>
<gene>
    <name evidence="2" type="ORF">EC518_06715</name>
</gene>